<evidence type="ECO:0000256" key="3">
    <source>
        <dbReference type="ARBA" id="ARBA00010756"/>
    </source>
</evidence>
<dbReference type="CDD" id="cd00613">
    <property type="entry name" value="GDC-P"/>
    <property type="match status" value="1"/>
</dbReference>
<comment type="subunit">
    <text evidence="4 8">The glycine cleavage system is composed of four proteins: P, T, L and H.</text>
</comment>
<feature type="compositionally biased region" description="Polar residues" evidence="10">
    <location>
        <begin position="486"/>
        <end position="500"/>
    </location>
</feature>
<evidence type="ECO:0000256" key="4">
    <source>
        <dbReference type="ARBA" id="ARBA00011690"/>
    </source>
</evidence>
<keyword evidence="6 8" id="KW-0560">Oxidoreductase</keyword>
<feature type="compositionally biased region" description="Polar residues" evidence="10">
    <location>
        <begin position="17"/>
        <end position="30"/>
    </location>
</feature>
<dbReference type="Gene3D" id="3.90.1150.10">
    <property type="entry name" value="Aspartate Aminotransferase, domain 1"/>
    <property type="match status" value="2"/>
</dbReference>
<evidence type="ECO:0000256" key="2">
    <source>
        <dbReference type="ARBA" id="ARBA00003788"/>
    </source>
</evidence>
<dbReference type="Pfam" id="PF02347">
    <property type="entry name" value="GDC-P"/>
    <property type="match status" value="2"/>
</dbReference>
<dbReference type="InterPro" id="IPR049315">
    <property type="entry name" value="GDC-P_N"/>
</dbReference>
<gene>
    <name evidence="13" type="primary">gcvPB</name>
    <name evidence="8" type="synonym">gcvP</name>
    <name evidence="13" type="ORF">ABRQ22_12795</name>
</gene>
<evidence type="ECO:0000259" key="12">
    <source>
        <dbReference type="Pfam" id="PF21478"/>
    </source>
</evidence>
<dbReference type="GO" id="GO:0005829">
    <property type="term" value="C:cytosol"/>
    <property type="evidence" value="ECO:0007669"/>
    <property type="project" value="TreeGrafter"/>
</dbReference>
<dbReference type="GO" id="GO:0019464">
    <property type="term" value="P:glycine decarboxylation via glycine cleavage system"/>
    <property type="evidence" value="ECO:0007669"/>
    <property type="project" value="UniProtKB-UniRule"/>
</dbReference>
<protein>
    <recommendedName>
        <fullName evidence="8">Glycine dehydrogenase (decarboxylating)</fullName>
        <ecNumber evidence="8">1.4.4.2</ecNumber>
    </recommendedName>
    <alternativeName>
        <fullName evidence="8">Glycine cleavage system P-protein</fullName>
    </alternativeName>
    <alternativeName>
        <fullName evidence="8">Glycine decarboxylase</fullName>
    </alternativeName>
    <alternativeName>
        <fullName evidence="8">Glycine dehydrogenase (aminomethyl-transferring)</fullName>
    </alternativeName>
</protein>
<dbReference type="InterPro" id="IPR015424">
    <property type="entry name" value="PyrdxlP-dep_Trfase"/>
</dbReference>
<dbReference type="Pfam" id="PF21478">
    <property type="entry name" value="GcvP2_C"/>
    <property type="match status" value="1"/>
</dbReference>
<evidence type="ECO:0000256" key="5">
    <source>
        <dbReference type="ARBA" id="ARBA00022898"/>
    </source>
</evidence>
<dbReference type="InterPro" id="IPR015421">
    <property type="entry name" value="PyrdxlP-dep_Trfase_major"/>
</dbReference>
<dbReference type="InterPro" id="IPR020581">
    <property type="entry name" value="GDC_P"/>
</dbReference>
<dbReference type="GO" id="GO:0005960">
    <property type="term" value="C:glycine cleavage complex"/>
    <property type="evidence" value="ECO:0007669"/>
    <property type="project" value="TreeGrafter"/>
</dbReference>
<dbReference type="AlphaFoldDB" id="A0AAU8FXC2"/>
<comment type="similarity">
    <text evidence="3 8">Belongs to the GcvP family.</text>
</comment>
<dbReference type="GO" id="GO:0016594">
    <property type="term" value="F:glycine binding"/>
    <property type="evidence" value="ECO:0007669"/>
    <property type="project" value="TreeGrafter"/>
</dbReference>
<dbReference type="HAMAP" id="MF_00711">
    <property type="entry name" value="GcvP"/>
    <property type="match status" value="1"/>
</dbReference>
<name>A0AAU8FXC2_9MICO</name>
<organism evidence="13">
    <name type="scientific">Cellulosimicrobium sp. ES-005</name>
    <dbReference type="NCBI Taxonomy" id="3163031"/>
    <lineage>
        <taxon>Bacteria</taxon>
        <taxon>Bacillati</taxon>
        <taxon>Actinomycetota</taxon>
        <taxon>Actinomycetes</taxon>
        <taxon>Micrococcales</taxon>
        <taxon>Promicromonosporaceae</taxon>
        <taxon>Cellulosimicrobium</taxon>
    </lineage>
</organism>
<dbReference type="EC" id="1.4.4.2" evidence="8"/>
<dbReference type="GO" id="GO:0004375">
    <property type="term" value="F:glycine dehydrogenase (decarboxylating) activity"/>
    <property type="evidence" value="ECO:0007669"/>
    <property type="project" value="UniProtKB-EC"/>
</dbReference>
<dbReference type="PANTHER" id="PTHR11773">
    <property type="entry name" value="GLYCINE DEHYDROGENASE, DECARBOXYLATING"/>
    <property type="match status" value="1"/>
</dbReference>
<evidence type="ECO:0000259" key="11">
    <source>
        <dbReference type="Pfam" id="PF02347"/>
    </source>
</evidence>
<reference evidence="13" key="1">
    <citation type="submission" date="2024-06" db="EMBL/GenBank/DDBJ databases">
        <title>Complete genome sequence of the cellulolytic actinobacterium, Cellulosimicrobium ES-005.</title>
        <authorList>
            <person name="Matthews C.T."/>
            <person name="Underwood K.D."/>
            <person name="Ghanchi K.M."/>
            <person name="Fields S.D."/>
            <person name="Gardner S.G."/>
        </authorList>
    </citation>
    <scope>NUCLEOTIDE SEQUENCE</scope>
    <source>
        <strain evidence="13">ES-005</strain>
    </source>
</reference>
<dbReference type="RefSeq" id="WP_353706996.1">
    <property type="nucleotide sequence ID" value="NZ_CP159290.1"/>
</dbReference>
<sequence length="1037" mass="108286">MTERGGTRRRPLHRESLVTQPSFDPSSRHNAATGAFAPRHLGPRGREVGVMLDQLGYASLDALVDAAVPASIRTERALDLPAARTETEVLDHLRALAGKNVVKTQMIGLGYYGTVTPPVIRRNVLESPAWYTAYTPYQPEISQGRLEALLNFQQVVEDLTGLDVANASLLDEATAVAEAVALMWRASRAKSGYVVLDADLFPQTLAVTLGRAHAVGLPVVVADLSGGLDAGLAAARAAGGFPAGVDDDAQLVGVVVQQSGASGRVVDWRPVVAEAKDAGALVTVASDLLALTLLVSPGELGADVSVGSAQRFGVPLFYGGPHAAFMAVRKGLERSLPGRLVGVSIDADGDTAYRLALQTREQHIRREKATSNICTAQALLAIVASMYAVHHGPDGLRAIAERTHAHATTLADALRAGGVTVEHDTFFDTVRTVVPGRAEAVVAAAAAAGVNLYNPDAHHVQIACDETTTAATLATVLAAFGLTDQASTSPDQASTSPDQASTSRGGGVVTSGGEADGEAAVPTGGVSDALPAALRRETSYLQHPIFHLHRSETSMLRYLRRLSDKDLALDRTMIPLGSCTMKLNATAEMEAISWPGFADLHPYVPADQALGYAELIDGLESALAEITGYAGVSVQPNAGSQGEFAGLLAIRDYHVSRGDTERDVCLIPASAHGTNAASAALAGLKVDVVRTAESGEVDLDDLRAKLADHGPRVAAIMITYPSTHGVYEEHVREVCDLVHEAGGQVYIDGANLNALVGLARPGEFGGDVSHLNLHKTFCIPHGGGGPGVGPVAVAEHLVPFLPGDPLAPTADAGGAGAVPQATPVSATRYGSAGILPISYAYVALMGPDGLTEATKTAVLTANYVASRLADHYPVLYTGPAGLVAHECILDLRGITAETGVTAEDVAKRLMDYGFHAPTLSFPVAGTLMVEPTESEDLAELDRFVDALIAICGEIDAVSSGRWSVEESPLRGAPHTAAALVAEAWDKPYSRELAAYPVASLRAGKYWPPVRRIDGARGDRNLVCSCPPVESYVTGDLA</sequence>
<comment type="cofactor">
    <cofactor evidence="1 8 9">
        <name>pyridoxal 5'-phosphate</name>
        <dbReference type="ChEBI" id="CHEBI:597326"/>
    </cofactor>
</comment>
<keyword evidence="5 8" id="KW-0663">Pyridoxal phosphate</keyword>
<feature type="domain" description="Glycine cleavage system P-protein N-terminal" evidence="11">
    <location>
        <begin position="530"/>
        <end position="815"/>
    </location>
</feature>
<dbReference type="SUPFAM" id="SSF53383">
    <property type="entry name" value="PLP-dependent transferases"/>
    <property type="match status" value="2"/>
</dbReference>
<evidence type="ECO:0000256" key="6">
    <source>
        <dbReference type="ARBA" id="ARBA00023002"/>
    </source>
</evidence>
<evidence type="ECO:0000256" key="10">
    <source>
        <dbReference type="SAM" id="MobiDB-lite"/>
    </source>
</evidence>
<dbReference type="InterPro" id="IPR049316">
    <property type="entry name" value="GDC-P_C"/>
</dbReference>
<evidence type="ECO:0000313" key="13">
    <source>
        <dbReference type="EMBL" id="XCH28477.1"/>
    </source>
</evidence>
<evidence type="ECO:0000256" key="7">
    <source>
        <dbReference type="ARBA" id="ARBA00049026"/>
    </source>
</evidence>
<feature type="region of interest" description="Disordered" evidence="10">
    <location>
        <begin position="486"/>
        <end position="524"/>
    </location>
</feature>
<feature type="modified residue" description="N6-(pyridoxal phosphate)lysine" evidence="8 9">
    <location>
        <position position="775"/>
    </location>
</feature>
<evidence type="ECO:0000256" key="9">
    <source>
        <dbReference type="PIRSR" id="PIRSR603437-50"/>
    </source>
</evidence>
<dbReference type="FunFam" id="3.40.640.10:FF:000007">
    <property type="entry name" value="glycine dehydrogenase (Decarboxylating), mitochondrial"/>
    <property type="match status" value="1"/>
</dbReference>
<feature type="region of interest" description="Disordered" evidence="10">
    <location>
        <begin position="1"/>
        <end position="40"/>
    </location>
</feature>
<comment type="catalytic activity">
    <reaction evidence="7 8">
        <text>N(6)-[(R)-lipoyl]-L-lysyl-[glycine-cleavage complex H protein] + glycine + H(+) = N(6)-[(R)-S(8)-aminomethyldihydrolipoyl]-L-lysyl-[glycine-cleavage complex H protein] + CO2</text>
        <dbReference type="Rhea" id="RHEA:24304"/>
        <dbReference type="Rhea" id="RHEA-COMP:10494"/>
        <dbReference type="Rhea" id="RHEA-COMP:10495"/>
        <dbReference type="ChEBI" id="CHEBI:15378"/>
        <dbReference type="ChEBI" id="CHEBI:16526"/>
        <dbReference type="ChEBI" id="CHEBI:57305"/>
        <dbReference type="ChEBI" id="CHEBI:83099"/>
        <dbReference type="ChEBI" id="CHEBI:83143"/>
        <dbReference type="EC" id="1.4.4.2"/>
    </reaction>
</comment>
<dbReference type="InterPro" id="IPR003437">
    <property type="entry name" value="GcvP"/>
</dbReference>
<dbReference type="EMBL" id="CP159290">
    <property type="protein sequence ID" value="XCH28477.1"/>
    <property type="molecule type" value="Genomic_DNA"/>
</dbReference>
<dbReference type="PANTHER" id="PTHR11773:SF1">
    <property type="entry name" value="GLYCINE DEHYDROGENASE (DECARBOXYLATING), MITOCHONDRIAL"/>
    <property type="match status" value="1"/>
</dbReference>
<dbReference type="NCBIfam" id="NF003346">
    <property type="entry name" value="PRK04366.1"/>
    <property type="match status" value="1"/>
</dbReference>
<feature type="domain" description="Glycine cleavage system P-protein N-terminal" evidence="11">
    <location>
        <begin position="39"/>
        <end position="480"/>
    </location>
</feature>
<dbReference type="GO" id="GO:0030170">
    <property type="term" value="F:pyridoxal phosphate binding"/>
    <property type="evidence" value="ECO:0007669"/>
    <property type="project" value="TreeGrafter"/>
</dbReference>
<accession>A0AAU8FXC2</accession>
<feature type="domain" description="Glycine dehydrogenase C-terminal" evidence="12">
    <location>
        <begin position="853"/>
        <end position="974"/>
    </location>
</feature>
<proteinExistence type="inferred from homology"/>
<evidence type="ECO:0000256" key="8">
    <source>
        <dbReference type="HAMAP-Rule" id="MF_00711"/>
    </source>
</evidence>
<evidence type="ECO:0000256" key="1">
    <source>
        <dbReference type="ARBA" id="ARBA00001933"/>
    </source>
</evidence>
<dbReference type="InterPro" id="IPR015422">
    <property type="entry name" value="PyrdxlP-dep_Trfase_small"/>
</dbReference>
<dbReference type="Gene3D" id="3.40.640.10">
    <property type="entry name" value="Type I PLP-dependent aspartate aminotransferase-like (Major domain)"/>
    <property type="match status" value="2"/>
</dbReference>
<comment type="function">
    <text evidence="2 8">The glycine cleavage system catalyzes the degradation of glycine. The P protein binds the alpha-amino group of glycine through its pyridoxal phosphate cofactor; CO(2) is released and the remaining methylamine moiety is then transferred to the lipoamide cofactor of the H protein.</text>
</comment>